<keyword evidence="1" id="KW-0285">Flavoprotein</keyword>
<evidence type="ECO:0000256" key="1">
    <source>
        <dbReference type="ARBA" id="ARBA00022630"/>
    </source>
</evidence>
<dbReference type="EMBL" id="VCAU01000006">
    <property type="protein sequence ID" value="KAF9893887.1"/>
    <property type="molecule type" value="Genomic_DNA"/>
</dbReference>
<dbReference type="Pfam" id="PF13450">
    <property type="entry name" value="NAD_binding_8"/>
    <property type="match status" value="1"/>
</dbReference>
<evidence type="ECO:0000256" key="2">
    <source>
        <dbReference type="ARBA" id="ARBA00022827"/>
    </source>
</evidence>
<reference evidence="6" key="2">
    <citation type="submission" date="2020-02" db="EMBL/GenBank/DDBJ databases">
        <authorList>
            <person name="Gilchrist C.L.M."/>
            <person name="Chooi Y.-H."/>
        </authorList>
    </citation>
    <scope>NUCLEOTIDE SEQUENCE</scope>
    <source>
        <strain evidence="6">MST-FP2251</strain>
    </source>
</reference>
<dbReference type="Pfam" id="PF01494">
    <property type="entry name" value="FAD_binding_3"/>
    <property type="match status" value="1"/>
</dbReference>
<accession>A0AAD4CWS1</accession>
<protein>
    <recommendedName>
        <fullName evidence="5">FAD-binding domain-containing protein</fullName>
    </recommendedName>
</protein>
<dbReference type="AlphaFoldDB" id="A0AAD4CWS1"/>
<dbReference type="InterPro" id="IPR036188">
    <property type="entry name" value="FAD/NAD-bd_sf"/>
</dbReference>
<dbReference type="Proteomes" id="UP001194746">
    <property type="component" value="Unassembled WGS sequence"/>
</dbReference>
<comment type="caution">
    <text evidence="6">The sequence shown here is derived from an EMBL/GenBank/DDBJ whole genome shotgun (WGS) entry which is preliminary data.</text>
</comment>
<dbReference type="PRINTS" id="PR00420">
    <property type="entry name" value="RNGMNOXGNASE"/>
</dbReference>
<evidence type="ECO:0000313" key="6">
    <source>
        <dbReference type="EMBL" id="KAF9893887.1"/>
    </source>
</evidence>
<dbReference type="GO" id="GO:0004497">
    <property type="term" value="F:monooxygenase activity"/>
    <property type="evidence" value="ECO:0007669"/>
    <property type="project" value="UniProtKB-KW"/>
</dbReference>
<evidence type="ECO:0000313" key="7">
    <source>
        <dbReference type="Proteomes" id="UP001194746"/>
    </source>
</evidence>
<dbReference type="Gene3D" id="3.50.50.60">
    <property type="entry name" value="FAD/NAD(P)-binding domain"/>
    <property type="match status" value="2"/>
</dbReference>
<feature type="domain" description="FAD-binding" evidence="5">
    <location>
        <begin position="348"/>
        <end position="422"/>
    </location>
</feature>
<keyword evidence="4" id="KW-0503">Monooxygenase</keyword>
<gene>
    <name evidence="6" type="ORF">FE257_010057</name>
</gene>
<keyword evidence="7" id="KW-1185">Reference proteome</keyword>
<dbReference type="PANTHER" id="PTHR46972:SF1">
    <property type="entry name" value="FAD DEPENDENT OXIDOREDUCTASE DOMAIN-CONTAINING PROTEIN"/>
    <property type="match status" value="1"/>
</dbReference>
<dbReference type="PANTHER" id="PTHR46972">
    <property type="entry name" value="MONOOXYGENASE ASQM-RELATED"/>
    <property type="match status" value="1"/>
</dbReference>
<dbReference type="GO" id="GO:0071949">
    <property type="term" value="F:FAD binding"/>
    <property type="evidence" value="ECO:0007669"/>
    <property type="project" value="InterPro"/>
</dbReference>
<name>A0AAD4CWS1_ASPNN</name>
<proteinExistence type="predicted"/>
<dbReference type="SUPFAM" id="SSF51905">
    <property type="entry name" value="FAD/NAD(P)-binding domain"/>
    <property type="match status" value="1"/>
</dbReference>
<evidence type="ECO:0000256" key="3">
    <source>
        <dbReference type="ARBA" id="ARBA00023002"/>
    </source>
</evidence>
<sequence length="446" mass="48327">MHSISDFKIAIIGAGPAGLTLASLLTASSHPFDFTIFELRNRPDPSEVDIPCGNLDLQEEFGLDAIKACGLYPQFQQIQSGCTEQTKVLDKHGKVLFDEMGQGHPEISRNALTQLLLSSVPAQCIRWGTKVLSITPSGGDSSLESKPTVEFQDKKTTLPASETTSSETYDLIVGADGAWSRTRATIPSAPKPIYSGVCYITMYLPRLADRYPELEKLIGGGTFAVCGDHKLVLAQRACHGTARVCLFLHSKCQTAAAAAQKEKLSSSVDHDDTTGPNPLVTADHLLSTLPSNPQSLRKFLLTNEEFFASWSEDIKHLLSVACEVQPADFEVDKEQMHMLPLAPYPHPHMRGIALVGDAAHLMTPFAGMGVNVAMQDSLRLAEALERMMVGGGMSSGTVGDVLDDALVAYEEKVHPEAKKAMDLTWLNLVRSYSEKGPEMLGEVMAT</sequence>
<reference evidence="6" key="1">
    <citation type="journal article" date="2019" name="Beilstein J. Org. Chem.">
        <title>Nanangenines: drimane sesquiterpenoids as the dominant metabolite cohort of a novel Australian fungus, Aspergillus nanangensis.</title>
        <authorList>
            <person name="Lacey H.J."/>
            <person name="Gilchrist C.L.M."/>
            <person name="Crombie A."/>
            <person name="Kalaitzis J.A."/>
            <person name="Vuong D."/>
            <person name="Rutledge P.J."/>
            <person name="Turner P."/>
            <person name="Pitt J.I."/>
            <person name="Lacey E."/>
            <person name="Chooi Y.H."/>
            <person name="Piggott A.M."/>
        </authorList>
    </citation>
    <scope>NUCLEOTIDE SEQUENCE</scope>
    <source>
        <strain evidence="6">MST-FP2251</strain>
    </source>
</reference>
<keyword evidence="3" id="KW-0560">Oxidoreductase</keyword>
<evidence type="ECO:0000259" key="5">
    <source>
        <dbReference type="Pfam" id="PF01494"/>
    </source>
</evidence>
<dbReference type="InterPro" id="IPR002938">
    <property type="entry name" value="FAD-bd"/>
</dbReference>
<evidence type="ECO:0000256" key="4">
    <source>
        <dbReference type="ARBA" id="ARBA00023033"/>
    </source>
</evidence>
<keyword evidence="2" id="KW-0274">FAD</keyword>
<organism evidence="6 7">
    <name type="scientific">Aspergillus nanangensis</name>
    <dbReference type="NCBI Taxonomy" id="2582783"/>
    <lineage>
        <taxon>Eukaryota</taxon>
        <taxon>Fungi</taxon>
        <taxon>Dikarya</taxon>
        <taxon>Ascomycota</taxon>
        <taxon>Pezizomycotina</taxon>
        <taxon>Eurotiomycetes</taxon>
        <taxon>Eurotiomycetidae</taxon>
        <taxon>Eurotiales</taxon>
        <taxon>Aspergillaceae</taxon>
        <taxon>Aspergillus</taxon>
        <taxon>Aspergillus subgen. Circumdati</taxon>
    </lineage>
</organism>